<dbReference type="AlphaFoldDB" id="A0A914WQC9"/>
<dbReference type="InterPro" id="IPR035963">
    <property type="entry name" value="FERM_2"/>
</dbReference>
<evidence type="ECO:0000259" key="2">
    <source>
        <dbReference type="PROSITE" id="PS50057"/>
    </source>
</evidence>
<feature type="compositionally biased region" description="Basic and acidic residues" evidence="1">
    <location>
        <begin position="458"/>
        <end position="473"/>
    </location>
</feature>
<organism evidence="3 4">
    <name type="scientific">Plectus sambesii</name>
    <dbReference type="NCBI Taxonomy" id="2011161"/>
    <lineage>
        <taxon>Eukaryota</taxon>
        <taxon>Metazoa</taxon>
        <taxon>Ecdysozoa</taxon>
        <taxon>Nematoda</taxon>
        <taxon>Chromadorea</taxon>
        <taxon>Plectida</taxon>
        <taxon>Plectina</taxon>
        <taxon>Plectoidea</taxon>
        <taxon>Plectidae</taxon>
        <taxon>Plectus</taxon>
    </lineage>
</organism>
<feature type="compositionally biased region" description="Polar residues" evidence="1">
    <location>
        <begin position="445"/>
        <end position="455"/>
    </location>
</feature>
<evidence type="ECO:0000256" key="1">
    <source>
        <dbReference type="SAM" id="MobiDB-lite"/>
    </source>
</evidence>
<dbReference type="InterPro" id="IPR018980">
    <property type="entry name" value="FERM_PH-like_C"/>
</dbReference>
<evidence type="ECO:0000313" key="4">
    <source>
        <dbReference type="WBParaSite" id="PSAMB.scaffold4535size14297.g24704.t1"/>
    </source>
</evidence>
<dbReference type="PANTHER" id="PTHR13429">
    <property type="entry name" value="FERM DOMAIN (PROTEIN4.1-EZRIN-RADIXIN-MOESIN) FAMILY"/>
    <property type="match status" value="1"/>
</dbReference>
<dbReference type="InterPro" id="IPR019749">
    <property type="entry name" value="Band_41_domain"/>
</dbReference>
<sequence>MTGADGNNNKMVGNSNKTGEFDHNVAKVVPAVHSNVPAGIKYIQVCTLNKDNLLLAVDVKCHVKDVFGCCCSHLGIQDVRLFGLALRSPAEPLGDGHRPRHEYRFVEHSHKLAKYAPKSWRMLAGWGTSPENRPLLVLHFRVRIYIDYVRLIRCPIALQHYYRQLRENLLEQWCSAGCVSEEHCWETVALAGLLHYYRQLRENLLEQWCSAGCVSEEHCWETVALAVQADKGDRHTSADQKGDFRPEEYFPLWVINQYGLPYVLRNMPAVHSDLRGMDATEAMIRFCREASKPPSNLNCHLYGLRRHKLDIVDNALFGIATRGLELSDVMADGERVPIKSLLWQKVAKLSFDKRKVTVVGMEGSKMVFYAQSDDKARYLLEFCKSVHQQVIALQADINEARNVEMKERRTFKEAYIYSDGDLAPYDMLVGSTSLPTAGQRRSIVSDASSNTTSGIVSDRQHTHDDSDVEHDGDVDSSPIVSELSLSGGYHSSLNQSSCEMLIESPPPSILHSAASEKAESRKDSLGGPCPSDHTITAGSDAEEETEDDPENKSSTDSPTIRSSINLELDQHHRIVGHPPLDRPIRMDLADRPVRMDPQDRPIRMDFLDRPIRDAVVHNPAQDDVRNRSCSEPPSVDLRRLDELAKSAEHVIAAELSTLIGSNRSSELSIVGRTRDQSVGSSSSSKFDLSDLRQRTLNGYPEEVGRPAGYSKAISVATFNIPAASLSTATDTWPAPPSMLCSLDEATQTIERKMTNTLATQTELFDVVDRATVMSIPSTVPLSDPELQDKERQLFRIVSKQQSFGNQAEVVTVQAPPPAPQSPKTNNSNLPPYPGRTASPPETMQIASGPQATVLAPPPAHYLVAEQQAQQLSIPRGQQYALTPALSVEQQQRDWYRDTESPTMLLPAQQSYSFHDLSALRQPPGYTEAVRKQHNGVDNHRSAHSHHNNNKRWTTVSGIDPEIMEQLAYAAAPYPSHHARSEPRLDQQWLAMNDYQAMSVPLASAPLNGVSVNRTHMTPSGLFVKNPPRLASTGRSGASRGINRVQSMPGHSAA</sequence>
<dbReference type="Gene3D" id="1.20.80.10">
    <property type="match status" value="1"/>
</dbReference>
<dbReference type="PANTHER" id="PTHR13429:SF5">
    <property type="entry name" value="PROTEIN EXPANDED"/>
    <property type="match status" value="1"/>
</dbReference>
<feature type="domain" description="FERM" evidence="2">
    <location>
        <begin position="41"/>
        <end position="394"/>
    </location>
</feature>
<dbReference type="Pfam" id="PF09379">
    <property type="entry name" value="FERM_N"/>
    <property type="match status" value="1"/>
</dbReference>
<dbReference type="SUPFAM" id="SSF50729">
    <property type="entry name" value="PH domain-like"/>
    <property type="match status" value="1"/>
</dbReference>
<dbReference type="CDD" id="cd14473">
    <property type="entry name" value="FERM_B-lobe"/>
    <property type="match status" value="1"/>
</dbReference>
<feature type="region of interest" description="Disordered" evidence="1">
    <location>
        <begin position="439"/>
        <end position="483"/>
    </location>
</feature>
<dbReference type="Proteomes" id="UP000887566">
    <property type="component" value="Unplaced"/>
</dbReference>
<dbReference type="InterPro" id="IPR029071">
    <property type="entry name" value="Ubiquitin-like_domsf"/>
</dbReference>
<dbReference type="PROSITE" id="PS50057">
    <property type="entry name" value="FERM_3"/>
    <property type="match status" value="1"/>
</dbReference>
<reference evidence="4" key="1">
    <citation type="submission" date="2022-11" db="UniProtKB">
        <authorList>
            <consortium name="WormBaseParasite"/>
        </authorList>
    </citation>
    <scope>IDENTIFICATION</scope>
</reference>
<protein>
    <submittedName>
        <fullName evidence="4">FERM domain-containing protein</fullName>
    </submittedName>
</protein>
<dbReference type="GO" id="GO:0035332">
    <property type="term" value="P:positive regulation of hippo signaling"/>
    <property type="evidence" value="ECO:0007669"/>
    <property type="project" value="TreeGrafter"/>
</dbReference>
<feature type="compositionally biased region" description="Basic and acidic residues" evidence="1">
    <location>
        <begin position="514"/>
        <end position="524"/>
    </location>
</feature>
<evidence type="ECO:0000313" key="3">
    <source>
        <dbReference type="Proteomes" id="UP000887566"/>
    </source>
</evidence>
<dbReference type="Gene3D" id="2.30.29.30">
    <property type="entry name" value="Pleckstrin-homology domain (PH domain)/Phosphotyrosine-binding domain (PTB)"/>
    <property type="match status" value="1"/>
</dbReference>
<dbReference type="CDD" id="cd17101">
    <property type="entry name" value="FERM_F1_PTPN13_like"/>
    <property type="match status" value="1"/>
</dbReference>
<accession>A0A914WQC9</accession>
<name>A0A914WQC9_9BILA</name>
<feature type="region of interest" description="Disordered" evidence="1">
    <location>
        <begin position="1026"/>
        <end position="1053"/>
    </location>
</feature>
<dbReference type="GO" id="GO:0098592">
    <property type="term" value="C:cytoplasmic side of apical plasma membrane"/>
    <property type="evidence" value="ECO:0007669"/>
    <property type="project" value="TreeGrafter"/>
</dbReference>
<dbReference type="InterPro" id="IPR019748">
    <property type="entry name" value="FERM_central"/>
</dbReference>
<feature type="region of interest" description="Disordered" evidence="1">
    <location>
        <begin position="813"/>
        <end position="844"/>
    </location>
</feature>
<dbReference type="WBParaSite" id="PSAMB.scaffold4535size14297.g24704.t1">
    <property type="protein sequence ID" value="PSAMB.scaffold4535size14297.g24704.t1"/>
    <property type="gene ID" value="PSAMB.scaffold4535size14297.g24704"/>
</dbReference>
<keyword evidence="3" id="KW-1185">Reference proteome</keyword>
<dbReference type="InterPro" id="IPR014352">
    <property type="entry name" value="FERM/acyl-CoA-bd_prot_sf"/>
</dbReference>
<dbReference type="Pfam" id="PF00373">
    <property type="entry name" value="FERM_M"/>
    <property type="match status" value="1"/>
</dbReference>
<feature type="region of interest" description="Disordered" evidence="1">
    <location>
        <begin position="513"/>
        <end position="560"/>
    </location>
</feature>
<dbReference type="InterPro" id="IPR018979">
    <property type="entry name" value="FERM_N"/>
</dbReference>
<feature type="compositionally biased region" description="Acidic residues" evidence="1">
    <location>
        <begin position="540"/>
        <end position="549"/>
    </location>
</feature>
<dbReference type="SMART" id="SM00295">
    <property type="entry name" value="B41"/>
    <property type="match status" value="1"/>
</dbReference>
<dbReference type="Pfam" id="PF09380">
    <property type="entry name" value="FERM_C"/>
    <property type="match status" value="1"/>
</dbReference>
<dbReference type="SUPFAM" id="SSF54236">
    <property type="entry name" value="Ubiquitin-like"/>
    <property type="match status" value="1"/>
</dbReference>
<proteinExistence type="predicted"/>
<dbReference type="InterPro" id="IPR000299">
    <property type="entry name" value="FERM_domain"/>
</dbReference>
<dbReference type="InterPro" id="IPR011993">
    <property type="entry name" value="PH-like_dom_sf"/>
</dbReference>
<dbReference type="SUPFAM" id="SSF47031">
    <property type="entry name" value="Second domain of FERM"/>
    <property type="match status" value="1"/>
</dbReference>
<dbReference type="InterPro" id="IPR047145">
    <property type="entry name" value="FRMD6-like"/>
</dbReference>
<dbReference type="SMART" id="SM01196">
    <property type="entry name" value="FERM_C"/>
    <property type="match status" value="1"/>
</dbReference>